<name>A0A645C865_9ZZZZ</name>
<accession>A0A645C865</accession>
<proteinExistence type="predicted"/>
<organism evidence="1">
    <name type="scientific">bioreactor metagenome</name>
    <dbReference type="NCBI Taxonomy" id="1076179"/>
    <lineage>
        <taxon>unclassified sequences</taxon>
        <taxon>metagenomes</taxon>
        <taxon>ecological metagenomes</taxon>
    </lineage>
</organism>
<dbReference type="AlphaFoldDB" id="A0A645C865"/>
<sequence>MDESVHGARILGAHVLFHIETFDLACNLAGKVRRIELGDEINAGLPGEKVGPGFVHRITYGSDAAQTGHDNATTAHAFKLSADLSKNLIRPFDGCWRSRWRSAPS</sequence>
<gene>
    <name evidence="1" type="ORF">SDC9_117309</name>
</gene>
<reference evidence="1" key="1">
    <citation type="submission" date="2019-08" db="EMBL/GenBank/DDBJ databases">
        <authorList>
            <person name="Kucharzyk K."/>
            <person name="Murdoch R.W."/>
            <person name="Higgins S."/>
            <person name="Loffler F."/>
        </authorList>
    </citation>
    <scope>NUCLEOTIDE SEQUENCE</scope>
</reference>
<protein>
    <submittedName>
        <fullName evidence="1">Uncharacterized protein</fullName>
    </submittedName>
</protein>
<comment type="caution">
    <text evidence="1">The sequence shown here is derived from an EMBL/GenBank/DDBJ whole genome shotgun (WGS) entry which is preliminary data.</text>
</comment>
<evidence type="ECO:0000313" key="1">
    <source>
        <dbReference type="EMBL" id="MPM70354.1"/>
    </source>
</evidence>
<dbReference type="EMBL" id="VSSQ01023428">
    <property type="protein sequence ID" value="MPM70354.1"/>
    <property type="molecule type" value="Genomic_DNA"/>
</dbReference>